<dbReference type="Gene3D" id="1.25.40.20">
    <property type="entry name" value="Ankyrin repeat-containing domain"/>
    <property type="match status" value="1"/>
</dbReference>
<dbReference type="Proteomes" id="UP001304895">
    <property type="component" value="Unassembled WGS sequence"/>
</dbReference>
<reference evidence="2" key="1">
    <citation type="journal article" date="2023" name="Mol. Phylogenet. Evol.">
        <title>Genome-scale phylogeny and comparative genomics of the fungal order Sordariales.</title>
        <authorList>
            <person name="Hensen N."/>
            <person name="Bonometti L."/>
            <person name="Westerberg I."/>
            <person name="Brannstrom I.O."/>
            <person name="Guillou S."/>
            <person name="Cros-Aarteil S."/>
            <person name="Calhoun S."/>
            <person name="Haridas S."/>
            <person name="Kuo A."/>
            <person name="Mondo S."/>
            <person name="Pangilinan J."/>
            <person name="Riley R."/>
            <person name="LaButti K."/>
            <person name="Andreopoulos B."/>
            <person name="Lipzen A."/>
            <person name="Chen C."/>
            <person name="Yan M."/>
            <person name="Daum C."/>
            <person name="Ng V."/>
            <person name="Clum A."/>
            <person name="Steindorff A."/>
            <person name="Ohm R.A."/>
            <person name="Martin F."/>
            <person name="Silar P."/>
            <person name="Natvig D.O."/>
            <person name="Lalanne C."/>
            <person name="Gautier V."/>
            <person name="Ament-Velasquez S.L."/>
            <person name="Kruys A."/>
            <person name="Hutchinson M.I."/>
            <person name="Powell A.J."/>
            <person name="Barry K."/>
            <person name="Miller A.N."/>
            <person name="Grigoriev I.V."/>
            <person name="Debuchy R."/>
            <person name="Gladieux P."/>
            <person name="Hiltunen Thoren M."/>
            <person name="Johannesson H."/>
        </authorList>
    </citation>
    <scope>NUCLEOTIDE SEQUENCE</scope>
    <source>
        <strain evidence="2">CBS 123565</strain>
    </source>
</reference>
<evidence type="ECO:0000313" key="2">
    <source>
        <dbReference type="EMBL" id="KAK4131781.1"/>
    </source>
</evidence>
<feature type="compositionally biased region" description="Low complexity" evidence="1">
    <location>
        <begin position="246"/>
        <end position="265"/>
    </location>
</feature>
<feature type="compositionally biased region" description="Polar residues" evidence="1">
    <location>
        <begin position="172"/>
        <end position="188"/>
    </location>
</feature>
<name>A0AAN6ZBF7_9PEZI</name>
<gene>
    <name evidence="2" type="ORF">BT67DRAFT_150921</name>
</gene>
<accession>A0AAN6ZBF7</accession>
<dbReference type="EMBL" id="MU853422">
    <property type="protein sequence ID" value="KAK4131781.1"/>
    <property type="molecule type" value="Genomic_DNA"/>
</dbReference>
<feature type="region of interest" description="Disordered" evidence="1">
    <location>
        <begin position="138"/>
        <end position="205"/>
    </location>
</feature>
<feature type="region of interest" description="Disordered" evidence="1">
    <location>
        <begin position="246"/>
        <end position="266"/>
    </location>
</feature>
<feature type="region of interest" description="Disordered" evidence="1">
    <location>
        <begin position="1"/>
        <end position="34"/>
    </location>
</feature>
<proteinExistence type="predicted"/>
<reference evidence="2" key="2">
    <citation type="submission" date="2023-05" db="EMBL/GenBank/DDBJ databases">
        <authorList>
            <consortium name="Lawrence Berkeley National Laboratory"/>
            <person name="Steindorff A."/>
            <person name="Hensen N."/>
            <person name="Bonometti L."/>
            <person name="Westerberg I."/>
            <person name="Brannstrom I.O."/>
            <person name="Guillou S."/>
            <person name="Cros-Aarteil S."/>
            <person name="Calhoun S."/>
            <person name="Haridas S."/>
            <person name="Kuo A."/>
            <person name="Mondo S."/>
            <person name="Pangilinan J."/>
            <person name="Riley R."/>
            <person name="Labutti K."/>
            <person name="Andreopoulos B."/>
            <person name="Lipzen A."/>
            <person name="Chen C."/>
            <person name="Yanf M."/>
            <person name="Daum C."/>
            <person name="Ng V."/>
            <person name="Clum A."/>
            <person name="Ohm R."/>
            <person name="Martin F."/>
            <person name="Silar P."/>
            <person name="Natvig D."/>
            <person name="Lalanne C."/>
            <person name="Gautier V."/>
            <person name="Ament-Velasquez S.L."/>
            <person name="Kruys A."/>
            <person name="Hutchinson M.I."/>
            <person name="Powell A.J."/>
            <person name="Barry K."/>
            <person name="Miller A.N."/>
            <person name="Grigoriev I.V."/>
            <person name="Debuchy R."/>
            <person name="Gladieux P."/>
            <person name="Thoren M.H."/>
            <person name="Johannesson H."/>
        </authorList>
    </citation>
    <scope>NUCLEOTIDE SEQUENCE</scope>
    <source>
        <strain evidence="2">CBS 123565</strain>
    </source>
</reference>
<protein>
    <submittedName>
        <fullName evidence="2">Uncharacterized protein</fullName>
    </submittedName>
</protein>
<dbReference type="AlphaFoldDB" id="A0AAN6ZBF7"/>
<sequence length="502" mass="55280">MCRVKDGKVMKPGAPGAPGAPGGAPPRRRGRPAIDWTRSRKRRLLRLYLCTPESELSLKKILELLAEGPFQPKPRHTQCLLNDMLSKSYRQKRPRNRSCMGERLAYLRSIRDANHHMTPLPAPRPEVVKECAILLKSNPSGRRTDTRPGDAIGDVDDSDSFSSSLDQRADSPKSSNMGEPSTRTSVDSENTEGEDPSPGMFRNPWSTYEDLRYEKVDALRERCPSRSGSFLSDVASLLSGLSIRSSLSRSSSGSSRRSIRSVSSRAELTSSSAAHGDWHEVRPLSAESISHSRTWSGDLDGPVALTGTASCASWVSQMAQDTVDSSYYRAGTPHTRENQELVRFCCSKTAWCLHQRINAVLAHCRPAESFSCTAAEVNSRDGLGNTALHVAARWGAPGPVLLRIMTLTAHLGATNHRGETFLHVLDPSALMPRELGHFTSYLASRGFDFTHRDDDGKSFIDRLLASPAFALESLESIFSQLTEPDRVALLRDRVPVSHLTHP</sequence>
<organism evidence="2 3">
    <name type="scientific">Trichocladium antarcticum</name>
    <dbReference type="NCBI Taxonomy" id="1450529"/>
    <lineage>
        <taxon>Eukaryota</taxon>
        <taxon>Fungi</taxon>
        <taxon>Dikarya</taxon>
        <taxon>Ascomycota</taxon>
        <taxon>Pezizomycotina</taxon>
        <taxon>Sordariomycetes</taxon>
        <taxon>Sordariomycetidae</taxon>
        <taxon>Sordariales</taxon>
        <taxon>Chaetomiaceae</taxon>
        <taxon>Trichocladium</taxon>
    </lineage>
</organism>
<evidence type="ECO:0000256" key="1">
    <source>
        <dbReference type="SAM" id="MobiDB-lite"/>
    </source>
</evidence>
<keyword evidence="3" id="KW-1185">Reference proteome</keyword>
<evidence type="ECO:0000313" key="3">
    <source>
        <dbReference type="Proteomes" id="UP001304895"/>
    </source>
</evidence>
<dbReference type="SUPFAM" id="SSF48403">
    <property type="entry name" value="Ankyrin repeat"/>
    <property type="match status" value="1"/>
</dbReference>
<dbReference type="InterPro" id="IPR036770">
    <property type="entry name" value="Ankyrin_rpt-contain_sf"/>
</dbReference>
<comment type="caution">
    <text evidence="2">The sequence shown here is derived from an EMBL/GenBank/DDBJ whole genome shotgun (WGS) entry which is preliminary data.</text>
</comment>